<keyword evidence="1" id="KW-0732">Signal</keyword>
<sequence length="174" mass="20031">MVRHLRIPRFKLLLVLCLLAPTRSAARPQFNYTEPQLPVFELHSGFWINLHHTLYFEARQRRAFLSRDANATKSTASKSVLAGKGLTDAEQKAWDDAVAYYLVNYADKNLLFTTELIQLKDQLGDFEDCDELSGRKRKFCDAGLPSNLTQALEAAAPVYRAHLWPEHDRANRRW</sequence>
<evidence type="ECO:0000313" key="2">
    <source>
        <dbReference type="EMBL" id="MBA0085149.1"/>
    </source>
</evidence>
<gene>
    <name evidence="2" type="ORF">HRJ53_09140</name>
</gene>
<feature type="chain" id="PRO_5031364078" evidence="1">
    <location>
        <begin position="26"/>
        <end position="174"/>
    </location>
</feature>
<evidence type="ECO:0000313" key="3">
    <source>
        <dbReference type="Proteomes" id="UP000567293"/>
    </source>
</evidence>
<proteinExistence type="predicted"/>
<reference evidence="2" key="1">
    <citation type="submission" date="2020-06" db="EMBL/GenBank/DDBJ databases">
        <title>Legume-microbial interactions unlock mineral nutrients during tropical forest succession.</title>
        <authorList>
            <person name="Epihov D.Z."/>
        </authorList>
    </citation>
    <scope>NUCLEOTIDE SEQUENCE [LARGE SCALE GENOMIC DNA]</scope>
    <source>
        <strain evidence="2">Pan2503</strain>
    </source>
</reference>
<organism evidence="2 3">
    <name type="scientific">Candidatus Acidiferrum panamense</name>
    <dbReference type="NCBI Taxonomy" id="2741543"/>
    <lineage>
        <taxon>Bacteria</taxon>
        <taxon>Pseudomonadati</taxon>
        <taxon>Acidobacteriota</taxon>
        <taxon>Terriglobia</taxon>
        <taxon>Candidatus Acidiferrales</taxon>
        <taxon>Candidatus Acidiferrum</taxon>
    </lineage>
</organism>
<name>A0A7V8NPK2_9BACT</name>
<dbReference type="AlphaFoldDB" id="A0A7V8NPK2"/>
<evidence type="ECO:0000256" key="1">
    <source>
        <dbReference type="SAM" id="SignalP"/>
    </source>
</evidence>
<dbReference type="Proteomes" id="UP000567293">
    <property type="component" value="Unassembled WGS sequence"/>
</dbReference>
<feature type="non-terminal residue" evidence="2">
    <location>
        <position position="174"/>
    </location>
</feature>
<protein>
    <submittedName>
        <fullName evidence="2">Uncharacterized protein</fullName>
    </submittedName>
</protein>
<accession>A0A7V8NPK2</accession>
<dbReference type="EMBL" id="JACDQQ010000884">
    <property type="protein sequence ID" value="MBA0085149.1"/>
    <property type="molecule type" value="Genomic_DNA"/>
</dbReference>
<feature type="signal peptide" evidence="1">
    <location>
        <begin position="1"/>
        <end position="25"/>
    </location>
</feature>
<keyword evidence="3" id="KW-1185">Reference proteome</keyword>
<comment type="caution">
    <text evidence="2">The sequence shown here is derived from an EMBL/GenBank/DDBJ whole genome shotgun (WGS) entry which is preliminary data.</text>
</comment>